<protein>
    <submittedName>
        <fullName evidence="1">Mandelate racemase/muconate lactonizing enzyme family protein</fullName>
    </submittedName>
</protein>
<dbReference type="AlphaFoldDB" id="F3FWM4"/>
<dbReference type="Gene3D" id="3.30.390.10">
    <property type="entry name" value="Enolase-like, N-terminal domain"/>
    <property type="match status" value="1"/>
</dbReference>
<proteinExistence type="predicted"/>
<dbReference type="Proteomes" id="UP000004471">
    <property type="component" value="Unassembled WGS sequence"/>
</dbReference>
<accession>F3FWM4</accession>
<gene>
    <name evidence="1" type="ORF">PSYJA_38938</name>
</gene>
<dbReference type="InterPro" id="IPR029017">
    <property type="entry name" value="Enolase-like_N"/>
</dbReference>
<dbReference type="HOGENOM" id="CLU_2517993_0_0_6"/>
<dbReference type="SUPFAM" id="SSF54826">
    <property type="entry name" value="Enolase N-terminal domain-like"/>
    <property type="match status" value="1"/>
</dbReference>
<sequence length="86" mass="9074">AVRDPPLLNASGIHEPFALRSIIEVESDNGYIGLGESYGDAPALAIQQQVQNQLIGLDPFNLNQLRSIVQATVAAHKPASLAGAEL</sequence>
<evidence type="ECO:0000313" key="2">
    <source>
        <dbReference type="Proteomes" id="UP000004471"/>
    </source>
</evidence>
<feature type="non-terminal residue" evidence="1">
    <location>
        <position position="1"/>
    </location>
</feature>
<dbReference type="EMBL" id="AEAH01002710">
    <property type="protein sequence ID" value="EGH34616.1"/>
    <property type="molecule type" value="Genomic_DNA"/>
</dbReference>
<name>F3FWM4_PSESX</name>
<organism evidence="1 2">
    <name type="scientific">Pseudomonas syringae pv. japonica str. M301072</name>
    <dbReference type="NCBI Taxonomy" id="629262"/>
    <lineage>
        <taxon>Bacteria</taxon>
        <taxon>Pseudomonadati</taxon>
        <taxon>Pseudomonadota</taxon>
        <taxon>Gammaproteobacteria</taxon>
        <taxon>Pseudomonadales</taxon>
        <taxon>Pseudomonadaceae</taxon>
        <taxon>Pseudomonas</taxon>
        <taxon>Pseudomonas syringae</taxon>
    </lineage>
</organism>
<evidence type="ECO:0000313" key="1">
    <source>
        <dbReference type="EMBL" id="EGH34616.1"/>
    </source>
</evidence>
<comment type="caution">
    <text evidence="1">The sequence shown here is derived from an EMBL/GenBank/DDBJ whole genome shotgun (WGS) entry which is preliminary data.</text>
</comment>
<feature type="non-terminal residue" evidence="1">
    <location>
        <position position="86"/>
    </location>
</feature>
<reference evidence="1 2" key="1">
    <citation type="journal article" date="2011" name="PLoS Pathog.">
        <title>Dynamic evolution of pathogenicity revealed by sequencing and comparative genomics of 19 Pseudomonas syringae isolates.</title>
        <authorList>
            <person name="Baltrus D.A."/>
            <person name="Nishimura M.T."/>
            <person name="Romanchuk A."/>
            <person name="Chang J.H."/>
            <person name="Mukhtar M.S."/>
            <person name="Cherkis K."/>
            <person name="Roach J."/>
            <person name="Grant S.R."/>
            <person name="Jones C.D."/>
            <person name="Dangl J.L."/>
        </authorList>
    </citation>
    <scope>NUCLEOTIDE SEQUENCE [LARGE SCALE GENOMIC DNA]</scope>
    <source>
        <strain evidence="2">M301072PT</strain>
    </source>
</reference>